<proteinExistence type="predicted"/>
<gene>
    <name evidence="1" type="ORF">REH87_001514</name>
</gene>
<accession>A0AAI9G3Z1</accession>
<name>A0AAI9G3Z1_STEMA</name>
<dbReference type="PANTHER" id="PTHR23028:SF131">
    <property type="entry name" value="BLR2367 PROTEIN"/>
    <property type="match status" value="1"/>
</dbReference>
<reference evidence="1" key="1">
    <citation type="submission" date="2023-08" db="EMBL/GenBank/DDBJ databases">
        <authorList>
            <consortium name="Clinical and Environmental Microbiology Branch: Whole genome sequencing antimicrobial resistance pathogens in the healthcare setting"/>
        </authorList>
    </citation>
    <scope>NUCLEOTIDE SEQUENCE</scope>
    <source>
        <strain evidence="1">2023CJ-00293</strain>
    </source>
</reference>
<dbReference type="PANTHER" id="PTHR23028">
    <property type="entry name" value="ACETYLTRANSFERASE"/>
    <property type="match status" value="1"/>
</dbReference>
<dbReference type="InterPro" id="IPR050879">
    <property type="entry name" value="Acyltransferase_3"/>
</dbReference>
<dbReference type="EMBL" id="ABLTIR010000023">
    <property type="protein sequence ID" value="EKZ1926517.1"/>
    <property type="molecule type" value="Genomic_DNA"/>
</dbReference>
<protein>
    <submittedName>
        <fullName evidence="1">Acyltransferase</fullName>
    </submittedName>
</protein>
<keyword evidence="1" id="KW-0012">Acyltransferase</keyword>
<dbReference type="Proteomes" id="UP001225498">
    <property type="component" value="Unassembled WGS sequence"/>
</dbReference>
<dbReference type="GO" id="GO:0016020">
    <property type="term" value="C:membrane"/>
    <property type="evidence" value="ECO:0007669"/>
    <property type="project" value="TreeGrafter"/>
</dbReference>
<dbReference type="RefSeq" id="WP_088435661.1">
    <property type="nucleotide sequence ID" value="NZ_JAOCKI010000015.1"/>
</dbReference>
<dbReference type="GO" id="GO:0000271">
    <property type="term" value="P:polysaccharide biosynthetic process"/>
    <property type="evidence" value="ECO:0007669"/>
    <property type="project" value="TreeGrafter"/>
</dbReference>
<organism evidence="1 2">
    <name type="scientific">Stenotrophomonas maltophilia</name>
    <name type="common">Pseudomonas maltophilia</name>
    <name type="synonym">Xanthomonas maltophilia</name>
    <dbReference type="NCBI Taxonomy" id="40324"/>
    <lineage>
        <taxon>Bacteria</taxon>
        <taxon>Pseudomonadati</taxon>
        <taxon>Pseudomonadota</taxon>
        <taxon>Gammaproteobacteria</taxon>
        <taxon>Lysobacterales</taxon>
        <taxon>Lysobacteraceae</taxon>
        <taxon>Stenotrophomonas</taxon>
        <taxon>Stenotrophomonas maltophilia group</taxon>
    </lineage>
</organism>
<dbReference type="Pfam" id="PF01757">
    <property type="entry name" value="Acyl_transf_3"/>
    <property type="match status" value="1"/>
</dbReference>
<evidence type="ECO:0000313" key="1">
    <source>
        <dbReference type="EMBL" id="EKZ1926517.1"/>
    </source>
</evidence>
<dbReference type="GO" id="GO:0016747">
    <property type="term" value="F:acyltransferase activity, transferring groups other than amino-acyl groups"/>
    <property type="evidence" value="ECO:0007669"/>
    <property type="project" value="InterPro"/>
</dbReference>
<comment type="caution">
    <text evidence="1">The sequence shown here is derived from an EMBL/GenBank/DDBJ whole genome shotgun (WGS) entry which is preliminary data.</text>
</comment>
<dbReference type="AlphaFoldDB" id="A0AAI9G3Z1"/>
<evidence type="ECO:0000313" key="2">
    <source>
        <dbReference type="Proteomes" id="UP001225498"/>
    </source>
</evidence>
<dbReference type="InterPro" id="IPR002656">
    <property type="entry name" value="Acyl_transf_3_dom"/>
</dbReference>
<sequence>MERSSPNTLYSIQALRALAAAWVVIYHQINAERVYGAGVSVLGGLAHFGFAGVDLFFVISGFIMATVTSGRFGKPTAAADFLGKRVIRIYPLYWICTAAILAVLAVRPSALDPALAEKSVMESLLLLPVQGGPLLVVGWTLTYELYFYVLTAIALAAASQRTVPWLLGAWAVGLALAQLLPAQSPWAILVTSPLAFEFIAGALAGLYWRRLTVAAAWGILAVGITWLLGACALLIDMPNHGESPGTRTLAFGPAAALIVAGLARLELADKIRVPRVAVLLGDASYSLYLTHLFVLSICGRLAASFAMTGSALGNWAFFIMSFIATCCVAMIVHRLIERPMLRLGHGAWRRLQGKPKRLGQPLTSND</sequence>
<keyword evidence="1" id="KW-0808">Transferase</keyword>